<protein>
    <recommendedName>
        <fullName evidence="2 4">Ribonucleoside-diphosphate reductase</fullName>
        <ecNumber evidence="2 4">1.17.4.1</ecNumber>
    </recommendedName>
</protein>
<keyword evidence="8" id="KW-1185">Reference proteome</keyword>
<dbReference type="InterPro" id="IPR013509">
    <property type="entry name" value="RNR_lsu_N"/>
</dbReference>
<reference evidence="7 8" key="1">
    <citation type="journal article" date="2020" name="ISME J.">
        <title>Uncovering the hidden diversity of litter-decomposition mechanisms in mushroom-forming fungi.</title>
        <authorList>
            <person name="Floudas D."/>
            <person name="Bentzer J."/>
            <person name="Ahren D."/>
            <person name="Johansson T."/>
            <person name="Persson P."/>
            <person name="Tunlid A."/>
        </authorList>
    </citation>
    <scope>NUCLEOTIDE SEQUENCE [LARGE SCALE GENOMIC DNA]</scope>
    <source>
        <strain evidence="7 8">CBS 175.51</strain>
    </source>
</reference>
<proteinExistence type="inferred from homology"/>
<dbReference type="Pfam" id="PF02867">
    <property type="entry name" value="Ribonuc_red_lgC"/>
    <property type="match status" value="2"/>
</dbReference>
<dbReference type="SUPFAM" id="SSF48168">
    <property type="entry name" value="R1 subunit of ribonucleotide reductase, N-terminal domain"/>
    <property type="match status" value="1"/>
</dbReference>
<keyword evidence="3 4" id="KW-0560">Oxidoreductase</keyword>
<dbReference type="GO" id="GO:0004748">
    <property type="term" value="F:ribonucleoside-diphosphate reductase activity, thioredoxin disulfide as acceptor"/>
    <property type="evidence" value="ECO:0007669"/>
    <property type="project" value="UniProtKB-EC"/>
</dbReference>
<gene>
    <name evidence="7" type="ORF">D9611_012441</name>
</gene>
<dbReference type="PANTHER" id="PTHR11573:SF6">
    <property type="entry name" value="RIBONUCLEOSIDE-DIPHOSPHATE REDUCTASE LARGE SUBUNIT"/>
    <property type="match status" value="1"/>
</dbReference>
<comment type="similarity">
    <text evidence="1 4">Belongs to the ribonucleoside diphosphate reductase large chain family.</text>
</comment>
<evidence type="ECO:0000313" key="8">
    <source>
        <dbReference type="Proteomes" id="UP000541558"/>
    </source>
</evidence>
<feature type="domain" description="Ribonucleotide reductase large subunit N-terminal" evidence="5">
    <location>
        <begin position="168"/>
        <end position="236"/>
    </location>
</feature>
<accession>A0A8H5CFW1</accession>
<evidence type="ECO:0000256" key="4">
    <source>
        <dbReference type="RuleBase" id="RU003410"/>
    </source>
</evidence>
<keyword evidence="4" id="KW-0215">Deoxyribonucleotide synthesis</keyword>
<evidence type="ECO:0000313" key="7">
    <source>
        <dbReference type="EMBL" id="KAF5340028.1"/>
    </source>
</evidence>
<comment type="function">
    <text evidence="4">Provides the precursors necessary for DNA synthesis. Catalyzes the biosynthesis of deoxyribonucleotides from the corresponding ribonucleotides.</text>
</comment>
<dbReference type="InterPro" id="IPR000788">
    <property type="entry name" value="RNR_lg_C"/>
</dbReference>
<organism evidence="7 8">
    <name type="scientific">Ephemerocybe angulata</name>
    <dbReference type="NCBI Taxonomy" id="980116"/>
    <lineage>
        <taxon>Eukaryota</taxon>
        <taxon>Fungi</taxon>
        <taxon>Dikarya</taxon>
        <taxon>Basidiomycota</taxon>
        <taxon>Agaricomycotina</taxon>
        <taxon>Agaricomycetes</taxon>
        <taxon>Agaricomycetidae</taxon>
        <taxon>Agaricales</taxon>
        <taxon>Agaricineae</taxon>
        <taxon>Psathyrellaceae</taxon>
        <taxon>Ephemerocybe</taxon>
    </lineage>
</organism>
<dbReference type="UniPathway" id="UPA00326"/>
<evidence type="ECO:0000259" key="6">
    <source>
        <dbReference type="Pfam" id="PF02867"/>
    </source>
</evidence>
<dbReference type="GO" id="GO:0005524">
    <property type="term" value="F:ATP binding"/>
    <property type="evidence" value="ECO:0007669"/>
    <property type="project" value="InterPro"/>
</dbReference>
<dbReference type="EMBL" id="JAACJK010000005">
    <property type="protein sequence ID" value="KAF5340028.1"/>
    <property type="molecule type" value="Genomic_DNA"/>
</dbReference>
<dbReference type="InterPro" id="IPR039718">
    <property type="entry name" value="Rrm1"/>
</dbReference>
<evidence type="ECO:0000259" key="5">
    <source>
        <dbReference type="Pfam" id="PF00317"/>
    </source>
</evidence>
<sequence>MLVVSCRREMGGSPSFFLVVECTHIIRRPRSIEEYDGFKVLVSILKPRLIRRLALLMGDRMVHEGCIAALDTLCQLGASSFGLAVDSSSIDRRLAKLSASLEPQGSIYGIISSALEMDALYQSTEGTFSGAMKAAYSKGLLAPEFMNEVDRCAPVLDSLIRPDGDQHFTYSALRLLQKSYLLRYGQALYERPQYMWLRVAVYLHSGDMDSIRLFYSHMSTFKVVPSASVLCQSGTQDPPSHPCYQYDMSGCPDELFRLMKTISTIGRAGGNIGIGMQNMPAQSSLVDGLKRSGVVHALHSLKACMRVMDRGLDAPELLVKVYLEPWHAEIEGFLRTVRLNKQGGCIDQGLRYGLMLNSLLHFKDYRCSNACDPFPRLSFSPEGVTGVPTAFPKHLLELLESKGLWNNRIRECILRNQGSIQGIDCIPIHIRDRYKTAWDVDPAVVLQMAVDRAPAICQSQSVTLCLADPSVSQLTTFVYKCWRSGMKTGLFRIYAPIRGSFSSGRISSVRDGGDDGSSAFVAGTGTVSDPLIMNGL</sequence>
<feature type="domain" description="Ribonucleotide reductase large subunit C-terminal" evidence="6">
    <location>
        <begin position="253"/>
        <end position="355"/>
    </location>
</feature>
<dbReference type="Gene3D" id="3.20.70.20">
    <property type="match status" value="2"/>
</dbReference>
<evidence type="ECO:0000256" key="3">
    <source>
        <dbReference type="ARBA" id="ARBA00023002"/>
    </source>
</evidence>
<dbReference type="PANTHER" id="PTHR11573">
    <property type="entry name" value="RIBONUCLEOSIDE-DIPHOSPHATE REDUCTASE LARGE CHAIN"/>
    <property type="match status" value="1"/>
</dbReference>
<dbReference type="SUPFAM" id="SSF51998">
    <property type="entry name" value="PFL-like glycyl radical enzymes"/>
    <property type="match status" value="2"/>
</dbReference>
<dbReference type="EC" id="1.17.4.1" evidence="2 4"/>
<dbReference type="GO" id="GO:0005971">
    <property type="term" value="C:ribonucleoside-diphosphate reductase complex"/>
    <property type="evidence" value="ECO:0007669"/>
    <property type="project" value="TreeGrafter"/>
</dbReference>
<dbReference type="Pfam" id="PF00317">
    <property type="entry name" value="Ribonuc_red_lgN"/>
    <property type="match status" value="1"/>
</dbReference>
<dbReference type="GO" id="GO:0009263">
    <property type="term" value="P:deoxyribonucleotide biosynthetic process"/>
    <property type="evidence" value="ECO:0007669"/>
    <property type="project" value="UniProtKB-KW"/>
</dbReference>
<dbReference type="Proteomes" id="UP000541558">
    <property type="component" value="Unassembled WGS sequence"/>
</dbReference>
<name>A0A8H5CFW1_9AGAR</name>
<comment type="catalytic activity">
    <reaction evidence="4">
        <text>a 2'-deoxyribonucleoside 5'-diphosphate + [thioredoxin]-disulfide + H2O = a ribonucleoside 5'-diphosphate + [thioredoxin]-dithiol</text>
        <dbReference type="Rhea" id="RHEA:23252"/>
        <dbReference type="Rhea" id="RHEA-COMP:10698"/>
        <dbReference type="Rhea" id="RHEA-COMP:10700"/>
        <dbReference type="ChEBI" id="CHEBI:15377"/>
        <dbReference type="ChEBI" id="CHEBI:29950"/>
        <dbReference type="ChEBI" id="CHEBI:50058"/>
        <dbReference type="ChEBI" id="CHEBI:57930"/>
        <dbReference type="ChEBI" id="CHEBI:73316"/>
        <dbReference type="EC" id="1.17.4.1"/>
    </reaction>
</comment>
<evidence type="ECO:0000256" key="1">
    <source>
        <dbReference type="ARBA" id="ARBA00010406"/>
    </source>
</evidence>
<dbReference type="AlphaFoldDB" id="A0A8H5CFW1"/>
<feature type="domain" description="Ribonucleotide reductase large subunit C-terminal" evidence="6">
    <location>
        <begin position="367"/>
        <end position="490"/>
    </location>
</feature>
<evidence type="ECO:0000256" key="2">
    <source>
        <dbReference type="ARBA" id="ARBA00012274"/>
    </source>
</evidence>
<dbReference type="InterPro" id="IPR008926">
    <property type="entry name" value="RNR_R1-su_N"/>
</dbReference>
<comment type="caution">
    <text evidence="7">The sequence shown here is derived from an EMBL/GenBank/DDBJ whole genome shotgun (WGS) entry which is preliminary data.</text>
</comment>